<gene>
    <name evidence="2" type="ORF">LLW09_08760</name>
</gene>
<dbReference type="Proteomes" id="UP001336015">
    <property type="component" value="Unassembled WGS sequence"/>
</dbReference>
<organism evidence="2 3">
    <name type="scientific">Pseudomonas paracarnis</name>
    <dbReference type="NCBI Taxonomy" id="2750625"/>
    <lineage>
        <taxon>Bacteria</taxon>
        <taxon>Pseudomonadati</taxon>
        <taxon>Pseudomonadota</taxon>
        <taxon>Gammaproteobacteria</taxon>
        <taxon>Pseudomonadales</taxon>
        <taxon>Pseudomonadaceae</taxon>
        <taxon>Pseudomonas</taxon>
    </lineage>
</organism>
<evidence type="ECO:0000313" key="3">
    <source>
        <dbReference type="Proteomes" id="UP001336015"/>
    </source>
</evidence>
<dbReference type="RefSeq" id="WP_197884162.1">
    <property type="nucleotide sequence ID" value="NZ_JAJGWQ010000004.1"/>
</dbReference>
<comment type="caution">
    <text evidence="2">The sequence shown here is derived from an EMBL/GenBank/DDBJ whole genome shotgun (WGS) entry which is preliminary data.</text>
</comment>
<dbReference type="Pfam" id="PF20282">
    <property type="entry name" value="CTD6"/>
    <property type="match status" value="1"/>
</dbReference>
<name>A0ABU6BQV8_9PSED</name>
<keyword evidence="3" id="KW-1185">Reference proteome</keyword>
<feature type="domain" description="ABC-three component systems C-terminal" evidence="1">
    <location>
        <begin position="204"/>
        <end position="331"/>
    </location>
</feature>
<dbReference type="EMBL" id="JAJGWQ010000004">
    <property type="protein sequence ID" value="MEB3782646.1"/>
    <property type="molecule type" value="Genomic_DNA"/>
</dbReference>
<evidence type="ECO:0000313" key="2">
    <source>
        <dbReference type="EMBL" id="MEB3782646.1"/>
    </source>
</evidence>
<proteinExistence type="predicted"/>
<accession>A0ABU6BQV8</accession>
<evidence type="ECO:0000259" key="1">
    <source>
        <dbReference type="Pfam" id="PF20282"/>
    </source>
</evidence>
<sequence length="333" mass="38199">MALDEGREILKLRDDELEELIKKWIAHEVPAYYDFDRNSGAGDRGLDSVGFLSDQRYEGAWDNYQCKQLSKALGEPSFFGELGKVLYYASLGEFTLPSRYIFVAPFGVVGNVRNWLAMPTKLKSELRDNWTARCAKLIVAKKIIPMSNELLDCIESFDFSKVEAWNVHKLVEQPNLRKVLHQYVDIDPGTAPTGVVPSGVDQSERPYIAQLIGVYEDHGSKGFVDELEVFAHPDYGPHLQDQRRRYHDADAFNRHFRDNITEDVLLQFEQDIYDGVVDEYRSEVGYKRVNSVMKLAGQLQVSGVFERHKRAPVSVKQGVCHHFANKERLPWKK</sequence>
<reference evidence="2 3" key="1">
    <citation type="journal article" date="2023" name="Int J Dairy Technol">
        <title>Genome based analysis of Pseudomonas paracarnis RQ057, a strain responsible for blue discoloration spoilage in processed cheese.</title>
        <authorList>
            <person name="Rodrigues Rd.S."/>
            <person name="Machado S.G."/>
            <person name="de Carvalho A.F."/>
            <person name="Nero L.A."/>
        </authorList>
    </citation>
    <scope>NUCLEOTIDE SEQUENCE [LARGE SCALE GENOMIC DNA]</scope>
    <source>
        <strain evidence="2 3">RQ057</strain>
    </source>
</reference>
<dbReference type="InterPro" id="IPR046914">
    <property type="entry name" value="ABC-3C_CTD6"/>
</dbReference>
<protein>
    <recommendedName>
        <fullName evidence="1">ABC-three component systems C-terminal domain-containing protein</fullName>
    </recommendedName>
</protein>